<evidence type="ECO:0000256" key="1">
    <source>
        <dbReference type="ARBA" id="ARBA00004997"/>
    </source>
</evidence>
<keyword evidence="7 13" id="KW-0418">Kinase</keyword>
<dbReference type="InterPro" id="IPR015795">
    <property type="entry name" value="Pyrv_Knase_C"/>
</dbReference>
<keyword evidence="5" id="KW-0479">Metal-binding</keyword>
<comment type="caution">
    <text evidence="16">The sequence shown here is derived from an EMBL/GenBank/DDBJ whole genome shotgun (WGS) entry which is preliminary data.</text>
</comment>
<accession>A0A0K8MDK1</accession>
<feature type="domain" description="Pyruvate kinase barrel" evidence="14">
    <location>
        <begin position="5"/>
        <end position="322"/>
    </location>
</feature>
<feature type="domain" description="Pyruvate kinase C-terminal" evidence="15">
    <location>
        <begin position="355"/>
        <end position="454"/>
    </location>
</feature>
<dbReference type="PANTHER" id="PTHR11817">
    <property type="entry name" value="PYRUVATE KINASE"/>
    <property type="match status" value="1"/>
</dbReference>
<evidence type="ECO:0000256" key="10">
    <source>
        <dbReference type="ARBA" id="ARBA00023152"/>
    </source>
</evidence>
<keyword evidence="10 13" id="KW-0324">Glycolysis</keyword>
<evidence type="ECO:0000313" key="17">
    <source>
        <dbReference type="Proteomes" id="UP000036771"/>
    </source>
</evidence>
<evidence type="ECO:0000313" key="16">
    <source>
        <dbReference type="EMBL" id="GAO98620.1"/>
    </source>
</evidence>
<dbReference type="SUPFAM" id="SSF51621">
    <property type="entry name" value="Phosphoenolpyruvate/pyruvate domain"/>
    <property type="match status" value="1"/>
</dbReference>
<dbReference type="Pfam" id="PF00224">
    <property type="entry name" value="PK"/>
    <property type="match status" value="1"/>
</dbReference>
<evidence type="ECO:0000256" key="3">
    <source>
        <dbReference type="ARBA" id="ARBA00012142"/>
    </source>
</evidence>
<evidence type="ECO:0000259" key="14">
    <source>
        <dbReference type="Pfam" id="PF00224"/>
    </source>
</evidence>
<dbReference type="InterPro" id="IPR015793">
    <property type="entry name" value="Pyrv_Knase_brl"/>
</dbReference>
<dbReference type="GO" id="GO:0000287">
    <property type="term" value="F:magnesium ion binding"/>
    <property type="evidence" value="ECO:0007669"/>
    <property type="project" value="UniProtKB-UniRule"/>
</dbReference>
<dbReference type="NCBIfam" id="NF004886">
    <property type="entry name" value="PRK06247.1"/>
    <property type="match status" value="1"/>
</dbReference>
<dbReference type="OrthoDB" id="9812123at2"/>
<evidence type="ECO:0000256" key="2">
    <source>
        <dbReference type="ARBA" id="ARBA00008663"/>
    </source>
</evidence>
<dbReference type="GO" id="GO:0005524">
    <property type="term" value="F:ATP binding"/>
    <property type="evidence" value="ECO:0007669"/>
    <property type="project" value="UniProtKB-KW"/>
</dbReference>
<comment type="catalytic activity">
    <reaction evidence="13">
        <text>pyruvate + ATP = phosphoenolpyruvate + ADP + H(+)</text>
        <dbReference type="Rhea" id="RHEA:18157"/>
        <dbReference type="ChEBI" id="CHEBI:15361"/>
        <dbReference type="ChEBI" id="CHEBI:15378"/>
        <dbReference type="ChEBI" id="CHEBI:30616"/>
        <dbReference type="ChEBI" id="CHEBI:58702"/>
        <dbReference type="ChEBI" id="CHEBI:456216"/>
        <dbReference type="EC" id="2.7.1.40"/>
    </reaction>
</comment>
<evidence type="ECO:0000256" key="6">
    <source>
        <dbReference type="ARBA" id="ARBA00022741"/>
    </source>
</evidence>
<evidence type="ECO:0000256" key="12">
    <source>
        <dbReference type="NCBIfam" id="TIGR01064"/>
    </source>
</evidence>
<evidence type="ECO:0000256" key="11">
    <source>
        <dbReference type="ARBA" id="ARBA00023317"/>
    </source>
</evidence>
<dbReference type="InterPro" id="IPR011037">
    <property type="entry name" value="Pyrv_Knase-like_insert_dom_sf"/>
</dbReference>
<keyword evidence="8" id="KW-0067">ATP-binding</keyword>
<keyword evidence="11 16" id="KW-0670">Pyruvate</keyword>
<dbReference type="UniPathway" id="UPA00109">
    <property type="reaction ID" value="UER00188"/>
</dbReference>
<evidence type="ECO:0000256" key="4">
    <source>
        <dbReference type="ARBA" id="ARBA00022679"/>
    </source>
</evidence>
<name>A0A0K8MDK1_9PROT</name>
<dbReference type="GO" id="GO:0030955">
    <property type="term" value="F:potassium ion binding"/>
    <property type="evidence" value="ECO:0007669"/>
    <property type="project" value="UniProtKB-UniRule"/>
</dbReference>
<dbReference type="InterPro" id="IPR015813">
    <property type="entry name" value="Pyrv/PenolPyrv_kinase-like_dom"/>
</dbReference>
<evidence type="ECO:0000259" key="15">
    <source>
        <dbReference type="Pfam" id="PF02887"/>
    </source>
</evidence>
<protein>
    <recommendedName>
        <fullName evidence="3 12">Pyruvate kinase</fullName>
        <ecNumber evidence="3 12">2.7.1.40</ecNumber>
    </recommendedName>
</protein>
<dbReference type="Gene3D" id="2.40.33.10">
    <property type="entry name" value="PK beta-barrel domain-like"/>
    <property type="match status" value="1"/>
</dbReference>
<dbReference type="InterPro" id="IPR036918">
    <property type="entry name" value="Pyrv_Knase_C_sf"/>
</dbReference>
<dbReference type="Gene3D" id="3.40.1380.20">
    <property type="entry name" value="Pyruvate kinase, C-terminal domain"/>
    <property type="match status" value="1"/>
</dbReference>
<comment type="similarity">
    <text evidence="2 13">Belongs to the pyruvate kinase family.</text>
</comment>
<comment type="pathway">
    <text evidence="1 13">Carbohydrate degradation; glycolysis; pyruvate from D-glyceraldehyde 3-phosphate: step 5/5.</text>
</comment>
<dbReference type="InterPro" id="IPR015806">
    <property type="entry name" value="Pyrv_Knase_insert_dom_sf"/>
</dbReference>
<evidence type="ECO:0000256" key="7">
    <source>
        <dbReference type="ARBA" id="ARBA00022777"/>
    </source>
</evidence>
<evidence type="ECO:0000256" key="5">
    <source>
        <dbReference type="ARBA" id="ARBA00022723"/>
    </source>
</evidence>
<dbReference type="Proteomes" id="UP000036771">
    <property type="component" value="Unassembled WGS sequence"/>
</dbReference>
<dbReference type="PRINTS" id="PR01050">
    <property type="entry name" value="PYRUVTKNASE"/>
</dbReference>
<dbReference type="NCBIfam" id="TIGR01064">
    <property type="entry name" value="pyruv_kin"/>
    <property type="match status" value="1"/>
</dbReference>
<evidence type="ECO:0000256" key="9">
    <source>
        <dbReference type="ARBA" id="ARBA00022842"/>
    </source>
</evidence>
<keyword evidence="17" id="KW-1185">Reference proteome</keyword>
<keyword evidence="9 13" id="KW-0460">Magnesium</keyword>
<dbReference type="GO" id="GO:0004743">
    <property type="term" value="F:pyruvate kinase activity"/>
    <property type="evidence" value="ECO:0007669"/>
    <property type="project" value="UniProtKB-UniRule"/>
</dbReference>
<dbReference type="SUPFAM" id="SSF50800">
    <property type="entry name" value="PK beta-barrel domain-like"/>
    <property type="match status" value="1"/>
</dbReference>
<sequence>MRRHRHAKIVATLGPASSTPEMIEKLFLAGVDNFRLNFSHGSHEDHHACYNIIRSIEKAYNRPLGIIADLQGPKLRVGMFGEKEILLQSGNYFRLDLNPEAGDEKRVCLPHPEIFSALEEGTDLLLDDGKLRLRVGSFGKDYAITQVITGGILSNRKGVNVPHVALPISPLTEKDRRDLDFVMGIGVDWIALSFVQRPEDVEELRGLVGKKAGIISKLEKPMAMTYLEDIIRLSDAVMVARGDLGVEMAPEEVPSAQKKIIKSCRAIGRPVIVATQMLDSMVHTPVPTRAEASDVATAIYDGVDAVMLSAESASGTYPIESVTMMNRIIECVEQDPLYRSMLITSHTEAEATPSDAITAAARQVAHTLSSKVIATLTNSGSTTLRAARERPMASILGLTPNLATARRLTLVWGTHPVVIEESGSINETFKRASEIVQQEGFAETGDEVVITAAAAQLQKSGPFMVFKTGSTRLLRIMKIGDD</sequence>
<evidence type="ECO:0000256" key="8">
    <source>
        <dbReference type="ARBA" id="ARBA00022840"/>
    </source>
</evidence>
<reference evidence="16 17" key="1">
    <citation type="submission" date="2015-03" db="EMBL/GenBank/DDBJ databases">
        <title>Caedibacter varicaedens, whole genome shotgun sequence.</title>
        <authorList>
            <person name="Suzuki H."/>
            <person name="Dapper A.L."/>
            <person name="Gibson A.K."/>
            <person name="Jackson C."/>
            <person name="Lee H."/>
            <person name="Pejaver V.R."/>
            <person name="Doak T."/>
            <person name="Lynch M."/>
        </authorList>
    </citation>
    <scope>NUCLEOTIDE SEQUENCE [LARGE SCALE GENOMIC DNA]</scope>
</reference>
<dbReference type="AlphaFoldDB" id="A0A0K8MDK1"/>
<organism evidence="16 17">
    <name type="scientific">Caedimonas varicaedens</name>
    <dbReference type="NCBI Taxonomy" id="1629334"/>
    <lineage>
        <taxon>Bacteria</taxon>
        <taxon>Pseudomonadati</taxon>
        <taxon>Pseudomonadota</taxon>
        <taxon>Alphaproteobacteria</taxon>
        <taxon>Holosporales</taxon>
        <taxon>Caedimonadaceae</taxon>
        <taxon>Caedimonas</taxon>
    </lineage>
</organism>
<dbReference type="InterPro" id="IPR001697">
    <property type="entry name" value="Pyr_Knase"/>
</dbReference>
<dbReference type="EC" id="2.7.1.40" evidence="3 12"/>
<proteinExistence type="inferred from homology"/>
<dbReference type="Pfam" id="PF02887">
    <property type="entry name" value="PK_C"/>
    <property type="match status" value="1"/>
</dbReference>
<keyword evidence="6" id="KW-0547">Nucleotide-binding</keyword>
<gene>
    <name evidence="16" type="primary">ttuE</name>
    <name evidence="16" type="ORF">Cva_01284</name>
</gene>
<dbReference type="SUPFAM" id="SSF52935">
    <property type="entry name" value="PK C-terminal domain-like"/>
    <property type="match status" value="1"/>
</dbReference>
<keyword evidence="4 13" id="KW-0808">Transferase</keyword>
<dbReference type="GO" id="GO:0016301">
    <property type="term" value="F:kinase activity"/>
    <property type="evidence" value="ECO:0007669"/>
    <property type="project" value="UniProtKB-KW"/>
</dbReference>
<dbReference type="NCBIfam" id="NF004978">
    <property type="entry name" value="PRK06354.1"/>
    <property type="match status" value="1"/>
</dbReference>
<dbReference type="NCBIfam" id="NF004491">
    <property type="entry name" value="PRK05826.1"/>
    <property type="match status" value="1"/>
</dbReference>
<dbReference type="Gene3D" id="3.20.20.60">
    <property type="entry name" value="Phosphoenolpyruvate-binding domains"/>
    <property type="match status" value="1"/>
</dbReference>
<dbReference type="STRING" id="1629334.Cva_01284"/>
<dbReference type="InterPro" id="IPR040442">
    <property type="entry name" value="Pyrv_kinase-like_dom_sf"/>
</dbReference>
<dbReference type="FunFam" id="2.40.33.10:FF:000001">
    <property type="entry name" value="Pyruvate kinase"/>
    <property type="match status" value="1"/>
</dbReference>
<evidence type="ECO:0000256" key="13">
    <source>
        <dbReference type="RuleBase" id="RU000504"/>
    </source>
</evidence>
<dbReference type="EMBL" id="BBVC01000072">
    <property type="protein sequence ID" value="GAO98620.1"/>
    <property type="molecule type" value="Genomic_DNA"/>
</dbReference>